<dbReference type="EMBL" id="JBGNUJ010000007">
    <property type="protein sequence ID" value="KAL3957614.1"/>
    <property type="molecule type" value="Genomic_DNA"/>
</dbReference>
<comment type="caution">
    <text evidence="1">The sequence shown here is derived from an EMBL/GenBank/DDBJ whole genome shotgun (WGS) entry which is preliminary data.</text>
</comment>
<keyword evidence="2" id="KW-1185">Reference proteome</keyword>
<proteinExistence type="predicted"/>
<sequence>MPSSRCRHAPLCGEKPGRRRRHCVIPRAWVREGAPNTRHLAEKVVLEDTSRRRPRAGGANGFHDGPSVLGEAAVAPGPRTTRPGDGGACGRTVGSPPGVRQVSAQQRARSPNESVPDNPRPTQPHLARAGKSLQVSRSPGFEARAGMLPQATPGHSSRTAVGTLAGGAAPQWTLLTWRPPWRAPPGCSAGGQHPTSASLNSRISTSSAVRAPEKRDFCNYLWPERCLPFVAVPTALAHLENALQPSPQPPATKQLTPPASCATTSSPKL</sequence>
<evidence type="ECO:0000313" key="2">
    <source>
        <dbReference type="Proteomes" id="UP001638806"/>
    </source>
</evidence>
<evidence type="ECO:0000313" key="1">
    <source>
        <dbReference type="EMBL" id="KAL3957614.1"/>
    </source>
</evidence>
<organism evidence="1 2">
    <name type="scientific">Purpureocillium lilacinum</name>
    <name type="common">Paecilomyces lilacinus</name>
    <dbReference type="NCBI Taxonomy" id="33203"/>
    <lineage>
        <taxon>Eukaryota</taxon>
        <taxon>Fungi</taxon>
        <taxon>Dikarya</taxon>
        <taxon>Ascomycota</taxon>
        <taxon>Pezizomycotina</taxon>
        <taxon>Sordariomycetes</taxon>
        <taxon>Hypocreomycetidae</taxon>
        <taxon>Hypocreales</taxon>
        <taxon>Ophiocordycipitaceae</taxon>
        <taxon>Purpureocillium</taxon>
    </lineage>
</organism>
<name>A0ACC4DPY0_PURLI</name>
<reference evidence="1" key="1">
    <citation type="submission" date="2024-12" db="EMBL/GenBank/DDBJ databases">
        <title>Comparative genomics and development of molecular markers within Purpureocillium lilacinum and among Purpureocillium species.</title>
        <authorList>
            <person name="Yeh Z.-Y."/>
            <person name="Ni N.-T."/>
            <person name="Lo P.-H."/>
            <person name="Mushyakhwo K."/>
            <person name="Lin C.-F."/>
            <person name="Nai Y.-S."/>
        </authorList>
    </citation>
    <scope>NUCLEOTIDE SEQUENCE</scope>
    <source>
        <strain evidence="1">NCHU-NPUST-175</strain>
    </source>
</reference>
<gene>
    <name evidence="1" type="ORF">ACCO45_008192</name>
</gene>
<accession>A0ACC4DPY0</accession>
<dbReference type="Proteomes" id="UP001638806">
    <property type="component" value="Unassembled WGS sequence"/>
</dbReference>
<protein>
    <submittedName>
        <fullName evidence="1">Uncharacterized protein</fullName>
    </submittedName>
</protein>